<dbReference type="KEGG" id="dpp:DICPUDRAFT_92172"/>
<sequence>MSILTRDGVAPFIKSLIQMLDTPENQHLIRWGKTGESIVIPNCAEFETKLLPKYFKTGKFCSFIRQLNIYGFHKVEDEKPSVHEEPNHESSESQTARTFEFANDNFKKSFPDLLINIKRRKSVRRSLTLNNNNPNNYRAFPSSSLEDDDDDHSSSHNNGNSNFGVHGSSATTPSMSPIDHKLEMNNNTNATDHAILQQLLYQFTKFQVDYNELKYSHQNLQDSHTQLQYAFQTLQQSHQNLLERVLKLTK</sequence>
<dbReference type="PANTHER" id="PTHR10015">
    <property type="entry name" value="HEAT SHOCK TRANSCRIPTION FACTOR"/>
    <property type="match status" value="1"/>
</dbReference>
<dbReference type="RefSeq" id="XP_003288797.1">
    <property type="nucleotide sequence ID" value="XM_003288749.1"/>
</dbReference>
<dbReference type="InParanoid" id="F0ZN10"/>
<dbReference type="SUPFAM" id="SSF46785">
    <property type="entry name" value="Winged helix' DNA-binding domain"/>
    <property type="match status" value="1"/>
</dbReference>
<evidence type="ECO:0000256" key="4">
    <source>
        <dbReference type="ARBA" id="ARBA00023163"/>
    </source>
</evidence>
<feature type="domain" description="HSF-type DNA-binding" evidence="8">
    <location>
        <begin position="8"/>
        <end position="120"/>
    </location>
</feature>
<organism evidence="9 10">
    <name type="scientific">Dictyostelium purpureum</name>
    <name type="common">Slime mold</name>
    <dbReference type="NCBI Taxonomy" id="5786"/>
    <lineage>
        <taxon>Eukaryota</taxon>
        <taxon>Amoebozoa</taxon>
        <taxon>Evosea</taxon>
        <taxon>Eumycetozoa</taxon>
        <taxon>Dictyostelia</taxon>
        <taxon>Dictyosteliales</taxon>
        <taxon>Dictyosteliaceae</taxon>
        <taxon>Dictyostelium</taxon>
    </lineage>
</organism>
<accession>F0ZN10</accession>
<evidence type="ECO:0000256" key="6">
    <source>
        <dbReference type="RuleBase" id="RU004020"/>
    </source>
</evidence>
<evidence type="ECO:0000256" key="5">
    <source>
        <dbReference type="ARBA" id="ARBA00023242"/>
    </source>
</evidence>
<keyword evidence="3" id="KW-0238">DNA-binding</keyword>
<dbReference type="PRINTS" id="PR00056">
    <property type="entry name" value="HSFDOMAIN"/>
</dbReference>
<dbReference type="Proteomes" id="UP000001064">
    <property type="component" value="Unassembled WGS sequence"/>
</dbReference>
<evidence type="ECO:0000313" key="9">
    <source>
        <dbReference type="EMBL" id="EGC34660.1"/>
    </source>
</evidence>
<comment type="similarity">
    <text evidence="6">Belongs to the HSF family.</text>
</comment>
<dbReference type="GeneID" id="10499418"/>
<feature type="non-terminal residue" evidence="9">
    <location>
        <position position="250"/>
    </location>
</feature>
<dbReference type="InterPro" id="IPR036388">
    <property type="entry name" value="WH-like_DNA-bd_sf"/>
</dbReference>
<proteinExistence type="inferred from homology"/>
<dbReference type="OrthoDB" id="60033at2759"/>
<evidence type="ECO:0000259" key="8">
    <source>
        <dbReference type="SMART" id="SM00415"/>
    </source>
</evidence>
<keyword evidence="5" id="KW-0539">Nucleus</keyword>
<dbReference type="GO" id="GO:0005634">
    <property type="term" value="C:nucleus"/>
    <property type="evidence" value="ECO:0007669"/>
    <property type="project" value="UniProtKB-SubCell"/>
</dbReference>
<dbReference type="SMART" id="SM00415">
    <property type="entry name" value="HSF"/>
    <property type="match status" value="1"/>
</dbReference>
<evidence type="ECO:0000256" key="7">
    <source>
        <dbReference type="SAM" id="MobiDB-lite"/>
    </source>
</evidence>
<feature type="compositionally biased region" description="Low complexity" evidence="7">
    <location>
        <begin position="155"/>
        <end position="169"/>
    </location>
</feature>
<comment type="subcellular location">
    <subcellularLocation>
        <location evidence="1">Nucleus</location>
    </subcellularLocation>
</comment>
<evidence type="ECO:0000256" key="3">
    <source>
        <dbReference type="ARBA" id="ARBA00023125"/>
    </source>
</evidence>
<evidence type="ECO:0000313" key="10">
    <source>
        <dbReference type="Proteomes" id="UP000001064"/>
    </source>
</evidence>
<keyword evidence="10" id="KW-1185">Reference proteome</keyword>
<name>F0ZN10_DICPU</name>
<evidence type="ECO:0000256" key="2">
    <source>
        <dbReference type="ARBA" id="ARBA00023015"/>
    </source>
</evidence>
<dbReference type="GO" id="GO:0043565">
    <property type="term" value="F:sequence-specific DNA binding"/>
    <property type="evidence" value="ECO:0007669"/>
    <property type="project" value="InterPro"/>
</dbReference>
<dbReference type="FunFam" id="1.10.10.10:FF:000027">
    <property type="entry name" value="Heat shock transcription factor 1"/>
    <property type="match status" value="1"/>
</dbReference>
<dbReference type="EMBL" id="GL871088">
    <property type="protein sequence ID" value="EGC34660.1"/>
    <property type="molecule type" value="Genomic_DNA"/>
</dbReference>
<dbReference type="Gene3D" id="1.10.10.10">
    <property type="entry name" value="Winged helix-like DNA-binding domain superfamily/Winged helix DNA-binding domain"/>
    <property type="match status" value="1"/>
</dbReference>
<dbReference type="STRING" id="5786.F0ZN10"/>
<protein>
    <recommendedName>
        <fullName evidence="8">HSF-type DNA-binding domain-containing protein</fullName>
    </recommendedName>
</protein>
<dbReference type="AlphaFoldDB" id="F0ZN10"/>
<reference evidence="10" key="1">
    <citation type="journal article" date="2011" name="Genome Biol.">
        <title>Comparative genomics of the social amoebae Dictyostelium discoideum and Dictyostelium purpureum.</title>
        <authorList>
            <consortium name="US DOE Joint Genome Institute (JGI-PGF)"/>
            <person name="Sucgang R."/>
            <person name="Kuo A."/>
            <person name="Tian X."/>
            <person name="Salerno W."/>
            <person name="Parikh A."/>
            <person name="Feasley C.L."/>
            <person name="Dalin E."/>
            <person name="Tu H."/>
            <person name="Huang E."/>
            <person name="Barry K."/>
            <person name="Lindquist E."/>
            <person name="Shapiro H."/>
            <person name="Bruce D."/>
            <person name="Schmutz J."/>
            <person name="Salamov A."/>
            <person name="Fey P."/>
            <person name="Gaudet P."/>
            <person name="Anjard C."/>
            <person name="Babu M.M."/>
            <person name="Basu S."/>
            <person name="Bushmanova Y."/>
            <person name="van der Wel H."/>
            <person name="Katoh-Kurasawa M."/>
            <person name="Dinh C."/>
            <person name="Coutinho P.M."/>
            <person name="Saito T."/>
            <person name="Elias M."/>
            <person name="Schaap P."/>
            <person name="Kay R.R."/>
            <person name="Henrissat B."/>
            <person name="Eichinger L."/>
            <person name="Rivero F."/>
            <person name="Putnam N.H."/>
            <person name="West C.M."/>
            <person name="Loomis W.F."/>
            <person name="Chisholm R.L."/>
            <person name="Shaulsky G."/>
            <person name="Strassmann J.E."/>
            <person name="Queller D.C."/>
            <person name="Kuspa A."/>
            <person name="Grigoriev I.V."/>
        </authorList>
    </citation>
    <scope>NUCLEOTIDE SEQUENCE [LARGE SCALE GENOMIC DNA]</scope>
    <source>
        <strain evidence="10">QSDP1</strain>
    </source>
</reference>
<evidence type="ECO:0000256" key="1">
    <source>
        <dbReference type="ARBA" id="ARBA00004123"/>
    </source>
</evidence>
<dbReference type="Pfam" id="PF00447">
    <property type="entry name" value="HSF_DNA-bind"/>
    <property type="match status" value="1"/>
</dbReference>
<dbReference type="VEuPathDB" id="AmoebaDB:DICPUDRAFT_92172"/>
<keyword evidence="4" id="KW-0804">Transcription</keyword>
<dbReference type="InterPro" id="IPR036390">
    <property type="entry name" value="WH_DNA-bd_sf"/>
</dbReference>
<dbReference type="PANTHER" id="PTHR10015:SF427">
    <property type="entry name" value="HEAT SHOCK FACTOR PROTEIN"/>
    <property type="match status" value="1"/>
</dbReference>
<feature type="region of interest" description="Disordered" evidence="7">
    <location>
        <begin position="126"/>
        <end position="185"/>
    </location>
</feature>
<keyword evidence="2" id="KW-0805">Transcription regulation</keyword>
<dbReference type="GO" id="GO:0003700">
    <property type="term" value="F:DNA-binding transcription factor activity"/>
    <property type="evidence" value="ECO:0007669"/>
    <property type="project" value="InterPro"/>
</dbReference>
<dbReference type="InterPro" id="IPR000232">
    <property type="entry name" value="HSF_DNA-bd"/>
</dbReference>
<gene>
    <name evidence="9" type="ORF">DICPUDRAFT_92172</name>
</gene>
<dbReference type="eggNOG" id="KOG0627">
    <property type="taxonomic scope" value="Eukaryota"/>
</dbReference>